<name>E6PUE9_9ZZZZ</name>
<organism evidence="1">
    <name type="scientific">mine drainage metagenome</name>
    <dbReference type="NCBI Taxonomy" id="410659"/>
    <lineage>
        <taxon>unclassified sequences</taxon>
        <taxon>metagenomes</taxon>
        <taxon>ecological metagenomes</taxon>
    </lineage>
</organism>
<gene>
    <name evidence="1" type="ORF">CARN2_4037</name>
</gene>
<proteinExistence type="predicted"/>
<dbReference type="AlphaFoldDB" id="E6PUE9"/>
<comment type="caution">
    <text evidence="1">The sequence shown here is derived from an EMBL/GenBank/DDBJ whole genome shotgun (WGS) entry which is preliminary data.</text>
</comment>
<accession>E6PUE9</accession>
<evidence type="ECO:0000313" key="1">
    <source>
        <dbReference type="EMBL" id="CBH98556.1"/>
    </source>
</evidence>
<protein>
    <submittedName>
        <fullName evidence="1">Uncharacterized protein</fullName>
    </submittedName>
</protein>
<reference evidence="1" key="1">
    <citation type="submission" date="2009-10" db="EMBL/GenBank/DDBJ databases">
        <title>Diversity of trophic interactions inside an arsenic-rich microbial ecosystem.</title>
        <authorList>
            <person name="Bertin P.N."/>
            <person name="Heinrich-Salmeron A."/>
            <person name="Pelletier E."/>
            <person name="Goulhen-Chollet F."/>
            <person name="Arsene-Ploetze F."/>
            <person name="Gallien S."/>
            <person name="Calteau A."/>
            <person name="Vallenet D."/>
            <person name="Casiot C."/>
            <person name="Chane-Woon-Ming B."/>
            <person name="Giloteaux L."/>
            <person name="Barakat M."/>
            <person name="Bonnefoy V."/>
            <person name="Bruneel O."/>
            <person name="Chandler M."/>
            <person name="Cleiss J."/>
            <person name="Duran R."/>
            <person name="Elbaz-Poulichet F."/>
            <person name="Fonknechten N."/>
            <person name="Lauga B."/>
            <person name="Mornico D."/>
            <person name="Ortet P."/>
            <person name="Schaeffer C."/>
            <person name="Siguier P."/>
            <person name="Alexander Thil Smith A."/>
            <person name="Van Dorsselaer A."/>
            <person name="Weissenbach J."/>
            <person name="Medigue C."/>
            <person name="Le Paslier D."/>
        </authorList>
    </citation>
    <scope>NUCLEOTIDE SEQUENCE</scope>
</reference>
<dbReference type="EMBL" id="CABM01000056">
    <property type="protein sequence ID" value="CBH98556.1"/>
    <property type="molecule type" value="Genomic_DNA"/>
</dbReference>
<sequence>MAHTNASKNLSAQHTAVALNDPPADDPQAPSNAVRTARAQAGFVAGQRFTCEHIAQIAQIYIDHLGMCRLEPVTIQAVAASQGFDAIVVDDDGQGYIALVATEQLPTHGTYRLSRRVKQRGMAEELFVVEQSRAGLEQGEVQNNYYVHILRRLSH</sequence>